<dbReference type="PROSITE" id="PS01229">
    <property type="entry name" value="COF_2"/>
    <property type="match status" value="1"/>
</dbReference>
<dbReference type="EMBL" id="CAEZVN010000139">
    <property type="protein sequence ID" value="CAB4639437.1"/>
    <property type="molecule type" value="Genomic_DNA"/>
</dbReference>
<reference evidence="1" key="1">
    <citation type="submission" date="2020-05" db="EMBL/GenBank/DDBJ databases">
        <authorList>
            <person name="Chiriac C."/>
            <person name="Salcher M."/>
            <person name="Ghai R."/>
            <person name="Kavagutti S V."/>
        </authorList>
    </citation>
    <scope>NUCLEOTIDE SEQUENCE</scope>
</reference>
<dbReference type="GO" id="GO:0016791">
    <property type="term" value="F:phosphatase activity"/>
    <property type="evidence" value="ECO:0007669"/>
    <property type="project" value="TreeGrafter"/>
</dbReference>
<dbReference type="GO" id="GO:0005829">
    <property type="term" value="C:cytosol"/>
    <property type="evidence" value="ECO:0007669"/>
    <property type="project" value="TreeGrafter"/>
</dbReference>
<dbReference type="Gene3D" id="3.30.1240.10">
    <property type="match status" value="1"/>
</dbReference>
<dbReference type="PANTHER" id="PTHR10000:SF8">
    <property type="entry name" value="HAD SUPERFAMILY HYDROLASE-LIKE, TYPE 3"/>
    <property type="match status" value="1"/>
</dbReference>
<dbReference type="Gene3D" id="3.40.50.1000">
    <property type="entry name" value="HAD superfamily/HAD-like"/>
    <property type="match status" value="1"/>
</dbReference>
<dbReference type="Pfam" id="PF08282">
    <property type="entry name" value="Hydrolase_3"/>
    <property type="match status" value="1"/>
</dbReference>
<dbReference type="InterPro" id="IPR006379">
    <property type="entry name" value="HAD-SF_hydro_IIB"/>
</dbReference>
<evidence type="ECO:0000313" key="1">
    <source>
        <dbReference type="EMBL" id="CAB4639437.1"/>
    </source>
</evidence>
<dbReference type="GO" id="GO:0000287">
    <property type="term" value="F:magnesium ion binding"/>
    <property type="evidence" value="ECO:0007669"/>
    <property type="project" value="TreeGrafter"/>
</dbReference>
<dbReference type="SUPFAM" id="SSF56784">
    <property type="entry name" value="HAD-like"/>
    <property type="match status" value="1"/>
</dbReference>
<accession>A0A6J6JPR4</accession>
<organism evidence="1">
    <name type="scientific">freshwater metagenome</name>
    <dbReference type="NCBI Taxonomy" id="449393"/>
    <lineage>
        <taxon>unclassified sequences</taxon>
        <taxon>metagenomes</taxon>
        <taxon>ecological metagenomes</taxon>
    </lineage>
</organism>
<proteinExistence type="predicted"/>
<dbReference type="AlphaFoldDB" id="A0A6J6JPR4"/>
<dbReference type="InterPro" id="IPR036412">
    <property type="entry name" value="HAD-like_sf"/>
</dbReference>
<dbReference type="NCBIfam" id="TIGR01484">
    <property type="entry name" value="HAD-SF-IIB"/>
    <property type="match status" value="1"/>
</dbReference>
<sequence>MPLMSTTPVATGDDRWLIAIDIDGTLVHDDGYLSPRVVAEVERVRALGHEIIVATGRSAANAIPVVNSVGIKHGFSVCSNGAVTIEVDPVHPRGFKPVEVITFDPTAVLERLIKHLPDAHFAIETANGDYKFHKAFPAYALGANNIETPLEHLVGEPVSRVVVLSPGQSVEDFLDVIAEVGLHSVSYAIGYTAWLDISPEGISKASALETQRKALGIARDRVITLGDGRNDISMFEWAREGGGLAFAMGQGPDEVKAAATAVTASVEDDGVAQVLAAFEGILFTHDAR</sequence>
<protein>
    <submittedName>
        <fullName evidence="1">Unannotated protein</fullName>
    </submittedName>
</protein>
<name>A0A6J6JPR4_9ZZZZ</name>
<dbReference type="PANTHER" id="PTHR10000">
    <property type="entry name" value="PHOSPHOSERINE PHOSPHATASE"/>
    <property type="match status" value="1"/>
</dbReference>
<gene>
    <name evidence="1" type="ORF">UFOPK2001_01075</name>
</gene>
<dbReference type="InterPro" id="IPR023214">
    <property type="entry name" value="HAD_sf"/>
</dbReference>